<proteinExistence type="predicted"/>
<comment type="caution">
    <text evidence="2">The sequence shown here is derived from an EMBL/GenBank/DDBJ whole genome shotgun (WGS) entry which is preliminary data.</text>
</comment>
<keyword evidence="1" id="KW-0472">Membrane</keyword>
<accession>A0ABR2DX37</accession>
<gene>
    <name evidence="2" type="ORF">V6N12_031731</name>
</gene>
<name>A0ABR2DX37_9ROSI</name>
<feature type="transmembrane region" description="Helical" evidence="1">
    <location>
        <begin position="107"/>
        <end position="126"/>
    </location>
</feature>
<protein>
    <submittedName>
        <fullName evidence="2">Uncharacterized protein</fullName>
    </submittedName>
</protein>
<evidence type="ECO:0000313" key="3">
    <source>
        <dbReference type="Proteomes" id="UP001472677"/>
    </source>
</evidence>
<organism evidence="2 3">
    <name type="scientific">Hibiscus sabdariffa</name>
    <name type="common">roselle</name>
    <dbReference type="NCBI Taxonomy" id="183260"/>
    <lineage>
        <taxon>Eukaryota</taxon>
        <taxon>Viridiplantae</taxon>
        <taxon>Streptophyta</taxon>
        <taxon>Embryophyta</taxon>
        <taxon>Tracheophyta</taxon>
        <taxon>Spermatophyta</taxon>
        <taxon>Magnoliopsida</taxon>
        <taxon>eudicotyledons</taxon>
        <taxon>Gunneridae</taxon>
        <taxon>Pentapetalae</taxon>
        <taxon>rosids</taxon>
        <taxon>malvids</taxon>
        <taxon>Malvales</taxon>
        <taxon>Malvaceae</taxon>
        <taxon>Malvoideae</taxon>
        <taxon>Hibiscus</taxon>
    </lineage>
</organism>
<evidence type="ECO:0000313" key="2">
    <source>
        <dbReference type="EMBL" id="KAK8547597.1"/>
    </source>
</evidence>
<evidence type="ECO:0000256" key="1">
    <source>
        <dbReference type="SAM" id="Phobius"/>
    </source>
</evidence>
<reference evidence="2 3" key="1">
    <citation type="journal article" date="2024" name="G3 (Bethesda)">
        <title>Genome assembly of Hibiscus sabdariffa L. provides insights into metabolisms of medicinal natural products.</title>
        <authorList>
            <person name="Kim T."/>
        </authorList>
    </citation>
    <scope>NUCLEOTIDE SEQUENCE [LARGE SCALE GENOMIC DNA]</scope>
    <source>
        <strain evidence="2">TK-2024</strain>
        <tissue evidence="2">Old leaves</tissue>
    </source>
</reference>
<dbReference type="EMBL" id="JBBPBM010000022">
    <property type="protein sequence ID" value="KAK8547597.1"/>
    <property type="molecule type" value="Genomic_DNA"/>
</dbReference>
<dbReference type="Proteomes" id="UP001472677">
    <property type="component" value="Unassembled WGS sequence"/>
</dbReference>
<keyword evidence="1" id="KW-1133">Transmembrane helix</keyword>
<sequence>MPPKASMGSDNLIWRWEENRLFSTKSAYKALSLHGQEVLDINRNDIWPQYLPQHIRVFCGWLCIRVFSPMWSVRDEICPQCACVICVVMEMRILITSCVVAPVPLTFGLAMAVMMLGGIYVSVCVVDGLARISRGAPVGTMLFQEPPLVVSAALSTDSSGLA</sequence>
<keyword evidence="3" id="KW-1185">Reference proteome</keyword>
<keyword evidence="1" id="KW-0812">Transmembrane</keyword>